<organism evidence="18 19">
    <name type="scientific">Cebus imitator</name>
    <name type="common">Panamanian white-faced capuchin</name>
    <name type="synonym">Cebus capucinus imitator</name>
    <dbReference type="NCBI Taxonomy" id="2715852"/>
    <lineage>
        <taxon>Eukaryota</taxon>
        <taxon>Metazoa</taxon>
        <taxon>Chordata</taxon>
        <taxon>Craniata</taxon>
        <taxon>Vertebrata</taxon>
        <taxon>Euteleostomi</taxon>
        <taxon>Mammalia</taxon>
        <taxon>Eutheria</taxon>
        <taxon>Euarchontoglires</taxon>
        <taxon>Primates</taxon>
        <taxon>Haplorrhini</taxon>
        <taxon>Platyrrhini</taxon>
        <taxon>Cebidae</taxon>
        <taxon>Cebinae</taxon>
        <taxon>Cebus</taxon>
    </lineage>
</organism>
<dbReference type="GO" id="GO:0005925">
    <property type="term" value="C:focal adhesion"/>
    <property type="evidence" value="ECO:0007669"/>
    <property type="project" value="UniProtKB-SubCell"/>
</dbReference>
<keyword evidence="10" id="KW-0130">Cell adhesion</keyword>
<dbReference type="GO" id="GO:0046872">
    <property type="term" value="F:metal ion binding"/>
    <property type="evidence" value="ECO:0007669"/>
    <property type="project" value="UniProtKB-KW"/>
</dbReference>
<keyword evidence="13" id="KW-0206">Cytoskeleton</keyword>
<evidence type="ECO:0000256" key="7">
    <source>
        <dbReference type="ARBA" id="ARBA00022723"/>
    </source>
</evidence>
<feature type="domain" description="LIM zinc-binding" evidence="17">
    <location>
        <begin position="440"/>
        <end position="499"/>
    </location>
</feature>
<evidence type="ECO:0000256" key="6">
    <source>
        <dbReference type="ARBA" id="ARBA00022553"/>
    </source>
</evidence>
<reference evidence="18" key="2">
    <citation type="submission" date="2025-09" db="UniProtKB">
        <authorList>
            <consortium name="Ensembl"/>
        </authorList>
    </citation>
    <scope>IDENTIFICATION</scope>
</reference>
<reference evidence="18" key="1">
    <citation type="submission" date="2025-08" db="UniProtKB">
        <authorList>
            <consortium name="Ensembl"/>
        </authorList>
    </citation>
    <scope>IDENTIFICATION</scope>
</reference>
<dbReference type="InterPro" id="IPR047075">
    <property type="entry name" value="Paxillin_TGFB1I1_LIM_dom1"/>
</dbReference>
<accession>A0A2K5R6H3</accession>
<gene>
    <name evidence="18" type="primary">PXN</name>
</gene>
<dbReference type="CDD" id="cd09336">
    <property type="entry name" value="LIM1_Paxillin_like"/>
    <property type="match status" value="1"/>
</dbReference>
<evidence type="ECO:0000256" key="10">
    <source>
        <dbReference type="ARBA" id="ARBA00022889"/>
    </source>
</evidence>
<evidence type="ECO:0000256" key="9">
    <source>
        <dbReference type="ARBA" id="ARBA00022833"/>
    </source>
</evidence>
<keyword evidence="12 15" id="KW-0440">LIM domain</keyword>
<comment type="similarity">
    <text evidence="4">Belongs to the paxillin family.</text>
</comment>
<dbReference type="GO" id="GO:0043542">
    <property type="term" value="P:endothelial cell migration"/>
    <property type="evidence" value="ECO:0007669"/>
    <property type="project" value="TreeGrafter"/>
</dbReference>
<dbReference type="GO" id="GO:0005938">
    <property type="term" value="C:cell cortex"/>
    <property type="evidence" value="ECO:0007669"/>
    <property type="project" value="UniProtKB-SubCell"/>
</dbReference>
<evidence type="ECO:0000256" key="12">
    <source>
        <dbReference type="ARBA" id="ARBA00023038"/>
    </source>
</evidence>
<keyword evidence="11" id="KW-0965">Cell junction</keyword>
<dbReference type="GO" id="GO:0007179">
    <property type="term" value="P:transforming growth factor beta receptor signaling pathway"/>
    <property type="evidence" value="ECO:0007669"/>
    <property type="project" value="TreeGrafter"/>
</dbReference>
<dbReference type="AlphaFoldDB" id="A0A2K5R6H3"/>
<evidence type="ECO:0000256" key="3">
    <source>
        <dbReference type="ARBA" id="ARBA00004544"/>
    </source>
</evidence>
<dbReference type="Pfam" id="PF00412">
    <property type="entry name" value="LIM"/>
    <property type="match status" value="4"/>
</dbReference>
<dbReference type="Pfam" id="PF03535">
    <property type="entry name" value="Paxillin"/>
    <property type="match status" value="1"/>
</dbReference>
<comment type="subcellular location">
    <subcellularLocation>
        <location evidence="2">Cell junction</location>
        <location evidence="2">Focal adhesion</location>
    </subcellularLocation>
    <subcellularLocation>
        <location evidence="3">Cytoplasm</location>
        <location evidence="3">Cell cortex</location>
    </subcellularLocation>
    <subcellularLocation>
        <location evidence="1">Cytoplasm</location>
        <location evidence="1">Cytoskeleton</location>
    </subcellularLocation>
</comment>
<evidence type="ECO:0000259" key="17">
    <source>
        <dbReference type="PROSITE" id="PS50023"/>
    </source>
</evidence>
<dbReference type="PROSITE" id="PS50023">
    <property type="entry name" value="LIM_DOMAIN_2"/>
    <property type="match status" value="4"/>
</dbReference>
<dbReference type="PANTHER" id="PTHR24216:SF11">
    <property type="entry name" value="PAXILLIN"/>
    <property type="match status" value="1"/>
</dbReference>
<feature type="domain" description="LIM zinc-binding" evidence="17">
    <location>
        <begin position="500"/>
        <end position="557"/>
    </location>
</feature>
<dbReference type="GO" id="GO:0005856">
    <property type="term" value="C:cytoskeleton"/>
    <property type="evidence" value="ECO:0007669"/>
    <property type="project" value="UniProtKB-SubCell"/>
</dbReference>
<feature type="domain" description="LIM zinc-binding" evidence="17">
    <location>
        <begin position="382"/>
        <end position="439"/>
    </location>
</feature>
<keyword evidence="9 15" id="KW-0862">Zinc</keyword>
<dbReference type="CDD" id="cd09411">
    <property type="entry name" value="LIM4_Paxillin"/>
    <property type="match status" value="1"/>
</dbReference>
<keyword evidence="6" id="KW-0597">Phosphoprotein</keyword>
<dbReference type="Ensembl" id="ENSCCAT00000041249.1">
    <property type="protein sequence ID" value="ENSCCAP00000023742.1"/>
    <property type="gene ID" value="ENSCCAG00000029631.1"/>
</dbReference>
<keyword evidence="5" id="KW-0963">Cytoplasm</keyword>
<dbReference type="Proteomes" id="UP000233040">
    <property type="component" value="Unassembled WGS sequence"/>
</dbReference>
<evidence type="ECO:0000256" key="5">
    <source>
        <dbReference type="ARBA" id="ARBA00022490"/>
    </source>
</evidence>
<feature type="region of interest" description="Disordered" evidence="16">
    <location>
        <begin position="159"/>
        <end position="261"/>
    </location>
</feature>
<dbReference type="CTD" id="5829"/>
<proteinExistence type="inferred from homology"/>
<feature type="compositionally biased region" description="Polar residues" evidence="16">
    <location>
        <begin position="121"/>
        <end position="137"/>
    </location>
</feature>
<feature type="compositionally biased region" description="Polar residues" evidence="16">
    <location>
        <begin position="236"/>
        <end position="261"/>
    </location>
</feature>
<keyword evidence="7 15" id="KW-0479">Metal-binding</keyword>
<evidence type="ECO:0000256" key="8">
    <source>
        <dbReference type="ARBA" id="ARBA00022737"/>
    </source>
</evidence>
<dbReference type="InterPro" id="IPR001904">
    <property type="entry name" value="Paxillin_Lim_dom4"/>
</dbReference>
<dbReference type="GeneID" id="108290419"/>
<dbReference type="Gene3D" id="2.10.110.10">
    <property type="entry name" value="Cysteine Rich Protein"/>
    <property type="match status" value="4"/>
</dbReference>
<feature type="compositionally biased region" description="Low complexity" evidence="16">
    <location>
        <begin position="1"/>
        <end position="11"/>
    </location>
</feature>
<feature type="domain" description="LIM zinc-binding" evidence="17">
    <location>
        <begin position="322"/>
        <end position="381"/>
    </location>
</feature>
<feature type="compositionally biased region" description="Polar residues" evidence="16">
    <location>
        <begin position="69"/>
        <end position="82"/>
    </location>
</feature>
<feature type="compositionally biased region" description="Pro residues" evidence="16">
    <location>
        <begin position="45"/>
        <end position="54"/>
    </location>
</feature>
<dbReference type="CDD" id="cd09407">
    <property type="entry name" value="LIM2_Paxillin"/>
    <property type="match status" value="1"/>
</dbReference>
<dbReference type="SMART" id="SM00132">
    <property type="entry name" value="LIM"/>
    <property type="match status" value="4"/>
</dbReference>
<keyword evidence="8" id="KW-0677">Repeat</keyword>
<feature type="compositionally biased region" description="Low complexity" evidence="16">
    <location>
        <begin position="285"/>
        <end position="298"/>
    </location>
</feature>
<feature type="region of interest" description="Disordered" evidence="16">
    <location>
        <begin position="1"/>
        <end position="137"/>
    </location>
</feature>
<name>A0A2K5R6H3_CEBIM</name>
<evidence type="ECO:0000256" key="16">
    <source>
        <dbReference type="SAM" id="MobiDB-lite"/>
    </source>
</evidence>
<evidence type="ECO:0000313" key="18">
    <source>
        <dbReference type="Ensembl" id="ENSCCAP00000023742.1"/>
    </source>
</evidence>
<dbReference type="FunFam" id="2.10.110.10:FF:000008">
    <property type="entry name" value="Paxillin isoform 1"/>
    <property type="match status" value="1"/>
</dbReference>
<protein>
    <recommendedName>
        <fullName evidence="14">Paxillin</fullName>
    </recommendedName>
</protein>
<evidence type="ECO:0000256" key="1">
    <source>
        <dbReference type="ARBA" id="ARBA00004245"/>
    </source>
</evidence>
<evidence type="ECO:0000256" key="13">
    <source>
        <dbReference type="ARBA" id="ARBA00023212"/>
    </source>
</evidence>
<sequence length="557" mass="60976">MDDLDALLADLESTTSHISKRPVFLSEETPYSYPTGNHTYQEIAVPPPVPPPPSSEALNGTILDPLDQWQPSGSRFIHQQPQSPSPVYGSSAKTSSASNPQDGVSSPCSRVGEEEHVYSFPNKQKSAEPSPTIMSTSLGSNLSELDRLLLELNAVQHNSPGFPADEANSNPPLPGALSPHYGVPENNSPLGGKAGPLTKEKPKRNGGRGLEDVRPSVESLLDELESSVPSPVPAITVNQGEMSSPQRVTSSQQQTRISASSATRELDELMASLSDFKFMTQGKTGSSSPPGGAPKPGSQLDSMLGSLQSDLNKLGVATVAKGVCGACKKPIAGQVVTAMGKTWHPEHFVCTHCQEEIGSRNFFERDGQPYCEKDYHNLFSPRCYYCNGPILDKVVTALDRTWHPEHFFCAQCGAFFGPEGFHEKDGKAYCRKDYFDMFAPKCGGCARAILENYISALNTLWHPECFVCRECFTPFVNGSFFEHDGQPYCEVHYHERRGSLCSGCQKPITGRCITAMAKKFHPEHFVCAFCLKQLNKGTFKEQNDKPYCQNCFLKLFC</sequence>
<evidence type="ECO:0000256" key="15">
    <source>
        <dbReference type="PROSITE-ProRule" id="PRU00125"/>
    </source>
</evidence>
<dbReference type="GO" id="GO:0034446">
    <property type="term" value="P:substrate adhesion-dependent cell spreading"/>
    <property type="evidence" value="ECO:0007669"/>
    <property type="project" value="TreeGrafter"/>
</dbReference>
<evidence type="ECO:0000256" key="14">
    <source>
        <dbReference type="ARBA" id="ARBA00023808"/>
    </source>
</evidence>
<dbReference type="PANTHER" id="PTHR24216">
    <property type="entry name" value="PAXILLIN-RELATED"/>
    <property type="match status" value="1"/>
</dbReference>
<dbReference type="GeneTree" id="ENSGT00940000158897"/>
<dbReference type="InterPro" id="IPR047072">
    <property type="entry name" value="Paxillin_Lim_dom2"/>
</dbReference>
<dbReference type="RefSeq" id="XP_017365715.1">
    <property type="nucleotide sequence ID" value="XM_017510226.1"/>
</dbReference>
<dbReference type="PRINTS" id="PR00832">
    <property type="entry name" value="PAXILLIN"/>
</dbReference>
<feature type="region of interest" description="Disordered" evidence="16">
    <location>
        <begin position="279"/>
        <end position="304"/>
    </location>
</feature>
<feature type="compositionally biased region" description="Polar residues" evidence="16">
    <location>
        <begin position="91"/>
        <end position="108"/>
    </location>
</feature>
<dbReference type="InterPro" id="IPR001781">
    <property type="entry name" value="Znf_LIM"/>
</dbReference>
<evidence type="ECO:0000256" key="11">
    <source>
        <dbReference type="ARBA" id="ARBA00022949"/>
    </source>
</evidence>
<dbReference type="FunFam" id="2.10.110.10:FF:000009">
    <property type="entry name" value="Paxillin isoform 1"/>
    <property type="match status" value="1"/>
</dbReference>
<evidence type="ECO:0000313" key="19">
    <source>
        <dbReference type="Proteomes" id="UP000233040"/>
    </source>
</evidence>
<keyword evidence="19" id="KW-1185">Reference proteome</keyword>
<dbReference type="PROSITE" id="PS00478">
    <property type="entry name" value="LIM_DOMAIN_1"/>
    <property type="match status" value="3"/>
</dbReference>
<dbReference type="SUPFAM" id="SSF57716">
    <property type="entry name" value="Glucocorticoid receptor-like (DNA-binding domain)"/>
    <property type="match status" value="5"/>
</dbReference>
<dbReference type="FunFam" id="2.10.110.10:FF:000012">
    <property type="entry name" value="Paxillin isoform 1"/>
    <property type="match status" value="1"/>
</dbReference>
<evidence type="ECO:0000256" key="2">
    <source>
        <dbReference type="ARBA" id="ARBA00004246"/>
    </source>
</evidence>
<dbReference type="CDD" id="cd09338">
    <property type="entry name" value="LIM3_Paxillin_like"/>
    <property type="match status" value="1"/>
</dbReference>
<dbReference type="FunFam" id="2.10.110.10:FF:000018">
    <property type="entry name" value="Paxillin isoform 1"/>
    <property type="match status" value="1"/>
</dbReference>
<evidence type="ECO:0000256" key="4">
    <source>
        <dbReference type="ARBA" id="ARBA00005813"/>
    </source>
</evidence>